<dbReference type="AlphaFoldDB" id="A0A8R7K3X2"/>
<protein>
    <recommendedName>
        <fullName evidence="3">Serpin domain-containing protein</fullName>
    </recommendedName>
</protein>
<dbReference type="InterPro" id="IPR000215">
    <property type="entry name" value="Serpin_fam"/>
</dbReference>
<dbReference type="PANTHER" id="PTHR11461">
    <property type="entry name" value="SERINE PROTEASE INHIBITOR, SERPIN"/>
    <property type="match status" value="1"/>
</dbReference>
<dbReference type="EnsemblPlants" id="TuG1812G0100003301.01.T01">
    <property type="protein sequence ID" value="TuG1812G0100003301.01.T01.cds425270"/>
    <property type="gene ID" value="TuG1812G0100003301.01"/>
</dbReference>
<feature type="compositionally biased region" description="Basic residues" evidence="2">
    <location>
        <begin position="155"/>
        <end position="171"/>
    </location>
</feature>
<dbReference type="Gene3D" id="3.30.497.10">
    <property type="entry name" value="Antithrombin, subunit I, domain 2"/>
    <property type="match status" value="1"/>
</dbReference>
<proteinExistence type="inferred from homology"/>
<keyword evidence="5" id="KW-1185">Reference proteome</keyword>
<evidence type="ECO:0000256" key="1">
    <source>
        <dbReference type="ARBA" id="ARBA00009500"/>
    </source>
</evidence>
<dbReference type="Proteomes" id="UP000015106">
    <property type="component" value="Chromosome 1"/>
</dbReference>
<feature type="compositionally biased region" description="Low complexity" evidence="2">
    <location>
        <begin position="172"/>
        <end position="186"/>
    </location>
</feature>
<evidence type="ECO:0000313" key="5">
    <source>
        <dbReference type="Proteomes" id="UP000015106"/>
    </source>
</evidence>
<feature type="compositionally biased region" description="Polar residues" evidence="2">
    <location>
        <begin position="133"/>
        <end position="142"/>
    </location>
</feature>
<accession>A0A8R7K3X2</accession>
<name>A0A8R7K3X2_TRIUA</name>
<dbReference type="PANTHER" id="PTHR11461:SF203">
    <property type="entry name" value="SERPIN-Z12-RELATED"/>
    <property type="match status" value="1"/>
</dbReference>
<dbReference type="SUPFAM" id="SSF56574">
    <property type="entry name" value="Serpins"/>
    <property type="match status" value="1"/>
</dbReference>
<evidence type="ECO:0000313" key="4">
    <source>
        <dbReference type="EnsemblPlants" id="TuG1812G0100003301.01.T01.cds425270"/>
    </source>
</evidence>
<dbReference type="GO" id="GO:0005615">
    <property type="term" value="C:extracellular space"/>
    <property type="evidence" value="ECO:0007669"/>
    <property type="project" value="InterPro"/>
</dbReference>
<comment type="similarity">
    <text evidence="1">Belongs to the serpin family.</text>
</comment>
<reference evidence="4" key="2">
    <citation type="submission" date="2018-03" db="EMBL/GenBank/DDBJ databases">
        <title>The Triticum urartu genome reveals the dynamic nature of wheat genome evolution.</title>
        <authorList>
            <person name="Ling H."/>
            <person name="Ma B."/>
            <person name="Shi X."/>
            <person name="Liu H."/>
            <person name="Dong L."/>
            <person name="Sun H."/>
            <person name="Cao Y."/>
            <person name="Gao Q."/>
            <person name="Zheng S."/>
            <person name="Li Y."/>
            <person name="Yu Y."/>
            <person name="Du H."/>
            <person name="Qi M."/>
            <person name="Li Y."/>
            <person name="Yu H."/>
            <person name="Cui Y."/>
            <person name="Wang N."/>
            <person name="Chen C."/>
            <person name="Wu H."/>
            <person name="Zhao Y."/>
            <person name="Zhang J."/>
            <person name="Li Y."/>
            <person name="Zhou W."/>
            <person name="Zhang B."/>
            <person name="Hu W."/>
            <person name="Eijk M."/>
            <person name="Tang J."/>
            <person name="Witsenboer H."/>
            <person name="Zhao S."/>
            <person name="Li Z."/>
            <person name="Zhang A."/>
            <person name="Wang D."/>
            <person name="Liang C."/>
        </authorList>
    </citation>
    <scope>NUCLEOTIDE SEQUENCE [LARGE SCALE GENOMIC DNA]</scope>
    <source>
        <strain evidence="4">cv. G1812</strain>
    </source>
</reference>
<feature type="region of interest" description="Disordered" evidence="2">
    <location>
        <begin position="119"/>
        <end position="211"/>
    </location>
</feature>
<reference evidence="5" key="1">
    <citation type="journal article" date="2013" name="Nature">
        <title>Draft genome of the wheat A-genome progenitor Triticum urartu.</title>
        <authorList>
            <person name="Ling H.Q."/>
            <person name="Zhao S."/>
            <person name="Liu D."/>
            <person name="Wang J."/>
            <person name="Sun H."/>
            <person name="Zhang C."/>
            <person name="Fan H."/>
            <person name="Li D."/>
            <person name="Dong L."/>
            <person name="Tao Y."/>
            <person name="Gao C."/>
            <person name="Wu H."/>
            <person name="Li Y."/>
            <person name="Cui Y."/>
            <person name="Guo X."/>
            <person name="Zheng S."/>
            <person name="Wang B."/>
            <person name="Yu K."/>
            <person name="Liang Q."/>
            <person name="Yang W."/>
            <person name="Lou X."/>
            <person name="Chen J."/>
            <person name="Feng M."/>
            <person name="Jian J."/>
            <person name="Zhang X."/>
            <person name="Luo G."/>
            <person name="Jiang Y."/>
            <person name="Liu J."/>
            <person name="Wang Z."/>
            <person name="Sha Y."/>
            <person name="Zhang B."/>
            <person name="Wu H."/>
            <person name="Tang D."/>
            <person name="Shen Q."/>
            <person name="Xue P."/>
            <person name="Zou S."/>
            <person name="Wang X."/>
            <person name="Liu X."/>
            <person name="Wang F."/>
            <person name="Yang Y."/>
            <person name="An X."/>
            <person name="Dong Z."/>
            <person name="Zhang K."/>
            <person name="Zhang X."/>
            <person name="Luo M.C."/>
            <person name="Dvorak J."/>
            <person name="Tong Y."/>
            <person name="Wang J."/>
            <person name="Yang H."/>
            <person name="Li Z."/>
            <person name="Wang D."/>
            <person name="Zhang A."/>
            <person name="Wang J."/>
        </authorList>
    </citation>
    <scope>NUCLEOTIDE SEQUENCE</scope>
    <source>
        <strain evidence="5">cv. G1812</strain>
    </source>
</reference>
<evidence type="ECO:0000256" key="2">
    <source>
        <dbReference type="SAM" id="MobiDB-lite"/>
    </source>
</evidence>
<reference evidence="4" key="3">
    <citation type="submission" date="2022-06" db="UniProtKB">
        <authorList>
            <consortium name="EnsemblPlants"/>
        </authorList>
    </citation>
    <scope>IDENTIFICATION</scope>
</reference>
<dbReference type="InterPro" id="IPR042185">
    <property type="entry name" value="Serpin_sf_2"/>
</dbReference>
<dbReference type="InterPro" id="IPR036186">
    <property type="entry name" value="Serpin_sf"/>
</dbReference>
<dbReference type="GO" id="GO:0004867">
    <property type="term" value="F:serine-type endopeptidase inhibitor activity"/>
    <property type="evidence" value="ECO:0007669"/>
    <property type="project" value="InterPro"/>
</dbReference>
<sequence>MATAASGYAATAESVDFSSDPEQARRRVNAFVAGATDGRIRDVLPPGSVGSSTRVVLANALYFNGTWSQPFDQSATFTAPFHVPDGTIVRASFMTTGRFPFEQHVAVYPGFRALKLPYKNDGDQGGGGEPRQHSTCFSSSRTAAPLSVSPISTTRRSRRRGSSRATRRRSRSPSGGSWSRSSSSRSSSRRRRTCRSSASPGLSKAATSPAW</sequence>
<organism evidence="4 5">
    <name type="scientific">Triticum urartu</name>
    <name type="common">Red wild einkorn</name>
    <name type="synonym">Crithodium urartu</name>
    <dbReference type="NCBI Taxonomy" id="4572"/>
    <lineage>
        <taxon>Eukaryota</taxon>
        <taxon>Viridiplantae</taxon>
        <taxon>Streptophyta</taxon>
        <taxon>Embryophyta</taxon>
        <taxon>Tracheophyta</taxon>
        <taxon>Spermatophyta</taxon>
        <taxon>Magnoliopsida</taxon>
        <taxon>Liliopsida</taxon>
        <taxon>Poales</taxon>
        <taxon>Poaceae</taxon>
        <taxon>BOP clade</taxon>
        <taxon>Pooideae</taxon>
        <taxon>Triticodae</taxon>
        <taxon>Triticeae</taxon>
        <taxon>Triticinae</taxon>
        <taxon>Triticum</taxon>
    </lineage>
</organism>
<dbReference type="Gene3D" id="2.30.39.10">
    <property type="entry name" value="Alpha-1-antitrypsin, domain 1"/>
    <property type="match status" value="1"/>
</dbReference>
<evidence type="ECO:0000259" key="3">
    <source>
        <dbReference type="Pfam" id="PF00079"/>
    </source>
</evidence>
<dbReference type="Pfam" id="PF00079">
    <property type="entry name" value="Serpin"/>
    <property type="match status" value="1"/>
</dbReference>
<feature type="domain" description="Serpin" evidence="3">
    <location>
        <begin position="4"/>
        <end position="121"/>
    </location>
</feature>
<dbReference type="Gramene" id="TuG1812G0100003301.01.T01">
    <property type="protein sequence ID" value="TuG1812G0100003301.01.T01.cds425270"/>
    <property type="gene ID" value="TuG1812G0100003301.01"/>
</dbReference>
<dbReference type="InterPro" id="IPR042178">
    <property type="entry name" value="Serpin_sf_1"/>
</dbReference>
<dbReference type="InterPro" id="IPR023796">
    <property type="entry name" value="Serpin_dom"/>
</dbReference>